<evidence type="ECO:0000256" key="1">
    <source>
        <dbReference type="ARBA" id="ARBA00004141"/>
    </source>
</evidence>
<dbReference type="Proteomes" id="UP000198418">
    <property type="component" value="Unassembled WGS sequence"/>
</dbReference>
<feature type="transmembrane region" description="Helical" evidence="5">
    <location>
        <begin position="393"/>
        <end position="423"/>
    </location>
</feature>
<evidence type="ECO:0000256" key="4">
    <source>
        <dbReference type="ARBA" id="ARBA00023136"/>
    </source>
</evidence>
<feature type="transmembrane region" description="Helical" evidence="5">
    <location>
        <begin position="101"/>
        <end position="118"/>
    </location>
</feature>
<evidence type="ECO:0000256" key="2">
    <source>
        <dbReference type="ARBA" id="ARBA00022692"/>
    </source>
</evidence>
<feature type="transmembrane region" description="Helical" evidence="5">
    <location>
        <begin position="182"/>
        <end position="200"/>
    </location>
</feature>
<protein>
    <submittedName>
        <fullName evidence="7">Sulfate permease, SulP family</fullName>
    </submittedName>
</protein>
<dbReference type="PANTHER" id="PTHR11814">
    <property type="entry name" value="SULFATE TRANSPORTER"/>
    <property type="match status" value="1"/>
</dbReference>
<feature type="transmembrane region" description="Helical" evidence="5">
    <location>
        <begin position="130"/>
        <end position="149"/>
    </location>
</feature>
<dbReference type="Gene3D" id="3.30.750.24">
    <property type="entry name" value="STAS domain"/>
    <property type="match status" value="1"/>
</dbReference>
<dbReference type="OrthoDB" id="9769739at2"/>
<feature type="transmembrane region" description="Helical" evidence="5">
    <location>
        <begin position="336"/>
        <end position="357"/>
    </location>
</feature>
<dbReference type="Pfam" id="PF00916">
    <property type="entry name" value="Sulfate_transp"/>
    <property type="match status" value="1"/>
</dbReference>
<evidence type="ECO:0000313" key="8">
    <source>
        <dbReference type="Proteomes" id="UP000198418"/>
    </source>
</evidence>
<comment type="subcellular location">
    <subcellularLocation>
        <location evidence="1">Membrane</location>
        <topology evidence="1">Multi-pass membrane protein</topology>
    </subcellularLocation>
</comment>
<dbReference type="InterPro" id="IPR002645">
    <property type="entry name" value="STAS_dom"/>
</dbReference>
<feature type="transmembrane region" description="Helical" evidence="5">
    <location>
        <begin position="212"/>
        <end position="229"/>
    </location>
</feature>
<dbReference type="AlphaFoldDB" id="A0A212PZF5"/>
<dbReference type="CDD" id="cd07042">
    <property type="entry name" value="STAS_SulP_like_sulfate_transporter"/>
    <property type="match status" value="1"/>
</dbReference>
<keyword evidence="8" id="KW-1185">Reference proteome</keyword>
<dbReference type="PROSITE" id="PS50801">
    <property type="entry name" value="STAS"/>
    <property type="match status" value="1"/>
</dbReference>
<dbReference type="InterPro" id="IPR001902">
    <property type="entry name" value="SLC26A/SulP_fam"/>
</dbReference>
<feature type="domain" description="STAS" evidence="6">
    <location>
        <begin position="455"/>
        <end position="572"/>
    </location>
</feature>
<accession>A0A212PZF5</accession>
<feature type="transmembrane region" description="Helical" evidence="5">
    <location>
        <begin position="71"/>
        <end position="89"/>
    </location>
</feature>
<dbReference type="RefSeq" id="WP_088518743.1">
    <property type="nucleotide sequence ID" value="NZ_FYDG01000001.1"/>
</dbReference>
<keyword evidence="2 5" id="KW-0812">Transmembrane</keyword>
<evidence type="ECO:0000313" key="7">
    <source>
        <dbReference type="EMBL" id="SNB52403.1"/>
    </source>
</evidence>
<keyword evidence="3 5" id="KW-1133">Transmembrane helix</keyword>
<feature type="transmembrane region" description="Helical" evidence="5">
    <location>
        <begin position="48"/>
        <end position="64"/>
    </location>
</feature>
<evidence type="ECO:0000259" key="6">
    <source>
        <dbReference type="PROSITE" id="PS50801"/>
    </source>
</evidence>
<keyword evidence="4 5" id="KW-0472">Membrane</keyword>
<reference evidence="8" key="1">
    <citation type="submission" date="2017-06" db="EMBL/GenBank/DDBJ databases">
        <authorList>
            <person name="Varghese N."/>
            <person name="Submissions S."/>
        </authorList>
    </citation>
    <scope>NUCLEOTIDE SEQUENCE [LARGE SCALE GENOMIC DNA]</scope>
    <source>
        <strain evidence="8">DSM 137</strain>
    </source>
</reference>
<gene>
    <name evidence="7" type="ORF">SAMN06265338_101246</name>
</gene>
<sequence>MTDLRPFSPRFGLNFSSLRADLIAGLTVAAISLPQSMAYALAAGVDPRFGLYTAIVFAAVAGLFGSSRALVNGPTGAAALAVFSALAFIDPEARLESYEAMFMLAAMIGAVQIVIAACRLGDWMRFISDSVVTGFITGAALLTMAGQLANALGVKAQGAAHQPVLARLWLTLTQDAAVNPRALALSLGAILLAVASRAFVKRFRLPQIDMLFSLLAVSLAAFLLGWSRAQENAKPLVALIDAIPASLPALHVPEVQLSWLGELAPSALTLGLLGSLEALTIARAIARKSGETLDCNRQILAEGLGNLAGAFFRCMPGSGSLSRTAINVQAGAVTRLSGLVCAGAVALAAAGLGSWAAAIPKPALAGLLIVAAARLIDVARIRATLSSSRYDAFLAFVTAAAALTLGVEIAIFVGATLSAALYLPRAAQLKIQELVVSRERVLRARIPSDPPARAVAIHDLEGELFFAAAPVLTQYLDQAAAAARAQGVGYLVLRLKRVRNPDAVALEALDRFLADARAQGPTVLLAGLRPDIHAALEGFGIIGRHSPDLIFPEEAQDSSATIKAVRRAYALATRDALGAREGAERQPRYYLV</sequence>
<dbReference type="InterPro" id="IPR011547">
    <property type="entry name" value="SLC26A/SulP_dom"/>
</dbReference>
<evidence type="ECO:0000256" key="3">
    <source>
        <dbReference type="ARBA" id="ARBA00022989"/>
    </source>
</evidence>
<dbReference type="GO" id="GO:0016020">
    <property type="term" value="C:membrane"/>
    <property type="evidence" value="ECO:0007669"/>
    <property type="project" value="UniProtKB-SubCell"/>
</dbReference>
<proteinExistence type="predicted"/>
<dbReference type="InterPro" id="IPR036513">
    <property type="entry name" value="STAS_dom_sf"/>
</dbReference>
<dbReference type="SUPFAM" id="SSF52091">
    <property type="entry name" value="SpoIIaa-like"/>
    <property type="match status" value="1"/>
</dbReference>
<dbReference type="GO" id="GO:0055085">
    <property type="term" value="P:transmembrane transport"/>
    <property type="evidence" value="ECO:0007669"/>
    <property type="project" value="InterPro"/>
</dbReference>
<dbReference type="EMBL" id="FYDG01000001">
    <property type="protein sequence ID" value="SNB52403.1"/>
    <property type="molecule type" value="Genomic_DNA"/>
</dbReference>
<evidence type="ECO:0000256" key="5">
    <source>
        <dbReference type="SAM" id="Phobius"/>
    </source>
</evidence>
<feature type="transmembrane region" description="Helical" evidence="5">
    <location>
        <begin position="363"/>
        <end position="381"/>
    </location>
</feature>
<organism evidence="7 8">
    <name type="scientific">Rhodoblastus acidophilus</name>
    <name type="common">Rhodopseudomonas acidophila</name>
    <dbReference type="NCBI Taxonomy" id="1074"/>
    <lineage>
        <taxon>Bacteria</taxon>
        <taxon>Pseudomonadati</taxon>
        <taxon>Pseudomonadota</taxon>
        <taxon>Alphaproteobacteria</taxon>
        <taxon>Hyphomicrobiales</taxon>
        <taxon>Rhodoblastaceae</taxon>
        <taxon>Rhodoblastus</taxon>
    </lineage>
</organism>
<dbReference type="Pfam" id="PF01740">
    <property type="entry name" value="STAS"/>
    <property type="match status" value="1"/>
</dbReference>
<name>A0A212PZF5_RHOAC</name>